<name>A0ACC2ART8_DIPCM</name>
<gene>
    <name evidence="1" type="ORF">O6H91_20G073800</name>
</gene>
<sequence>MGSHTLTTLIIQTHSVLLCLVQSSWLCGARKSGVSINRMPSRSFVNLFGASFMLKHGASWNLSLRSFVYESVIEESLNRRLGLTLFYLYFILGSRFALSFGFVVCEQENSRSHVFLACE</sequence>
<comment type="caution">
    <text evidence="1">The sequence shown here is derived from an EMBL/GenBank/DDBJ whole genome shotgun (WGS) entry which is preliminary data.</text>
</comment>
<dbReference type="EMBL" id="CM055111">
    <property type="protein sequence ID" value="KAJ7520240.1"/>
    <property type="molecule type" value="Genomic_DNA"/>
</dbReference>
<reference evidence="2" key="1">
    <citation type="journal article" date="2024" name="Proc. Natl. Acad. Sci. U.S.A.">
        <title>Extraordinary preservation of gene collinearity over three hundred million years revealed in homosporous lycophytes.</title>
        <authorList>
            <person name="Li C."/>
            <person name="Wickell D."/>
            <person name="Kuo L.Y."/>
            <person name="Chen X."/>
            <person name="Nie B."/>
            <person name="Liao X."/>
            <person name="Peng D."/>
            <person name="Ji J."/>
            <person name="Jenkins J."/>
            <person name="Williams M."/>
            <person name="Shu S."/>
            <person name="Plott C."/>
            <person name="Barry K."/>
            <person name="Rajasekar S."/>
            <person name="Grimwood J."/>
            <person name="Han X."/>
            <person name="Sun S."/>
            <person name="Hou Z."/>
            <person name="He W."/>
            <person name="Dai G."/>
            <person name="Sun C."/>
            <person name="Schmutz J."/>
            <person name="Leebens-Mack J.H."/>
            <person name="Li F.W."/>
            <person name="Wang L."/>
        </authorList>
    </citation>
    <scope>NUCLEOTIDE SEQUENCE [LARGE SCALE GENOMIC DNA]</scope>
    <source>
        <strain evidence="2">cv. PW_Plant_1</strain>
    </source>
</reference>
<keyword evidence="2" id="KW-1185">Reference proteome</keyword>
<evidence type="ECO:0000313" key="2">
    <source>
        <dbReference type="Proteomes" id="UP001162992"/>
    </source>
</evidence>
<organism evidence="1 2">
    <name type="scientific">Diphasiastrum complanatum</name>
    <name type="common">Issler's clubmoss</name>
    <name type="synonym">Lycopodium complanatum</name>
    <dbReference type="NCBI Taxonomy" id="34168"/>
    <lineage>
        <taxon>Eukaryota</taxon>
        <taxon>Viridiplantae</taxon>
        <taxon>Streptophyta</taxon>
        <taxon>Embryophyta</taxon>
        <taxon>Tracheophyta</taxon>
        <taxon>Lycopodiopsida</taxon>
        <taxon>Lycopodiales</taxon>
        <taxon>Lycopodiaceae</taxon>
        <taxon>Lycopodioideae</taxon>
        <taxon>Diphasiastrum</taxon>
    </lineage>
</organism>
<dbReference type="Proteomes" id="UP001162992">
    <property type="component" value="Chromosome 20"/>
</dbReference>
<accession>A0ACC2ART8</accession>
<protein>
    <submittedName>
        <fullName evidence="1">Uncharacterized protein</fullName>
    </submittedName>
</protein>
<evidence type="ECO:0000313" key="1">
    <source>
        <dbReference type="EMBL" id="KAJ7520240.1"/>
    </source>
</evidence>
<proteinExistence type="predicted"/>